<accession>A0A4P7PV77</accession>
<dbReference type="Pfam" id="PF12099">
    <property type="entry name" value="DUF3575"/>
    <property type="match status" value="1"/>
</dbReference>
<evidence type="ECO:0000313" key="3">
    <source>
        <dbReference type="Proteomes" id="UP000296862"/>
    </source>
</evidence>
<evidence type="ECO:0000313" key="2">
    <source>
        <dbReference type="EMBL" id="QBZ98605.1"/>
    </source>
</evidence>
<dbReference type="KEGG" id="fsn:GS03_02114"/>
<organism evidence="2 3">
    <name type="scientific">Flavobacterium sangjuense</name>
    <dbReference type="NCBI Taxonomy" id="2518177"/>
    <lineage>
        <taxon>Bacteria</taxon>
        <taxon>Pseudomonadati</taxon>
        <taxon>Bacteroidota</taxon>
        <taxon>Flavobacteriia</taxon>
        <taxon>Flavobacteriales</taxon>
        <taxon>Flavobacteriaceae</taxon>
        <taxon>Flavobacterium</taxon>
    </lineage>
</organism>
<dbReference type="Proteomes" id="UP000296862">
    <property type="component" value="Chromosome"/>
</dbReference>
<dbReference type="AlphaFoldDB" id="A0A4P7PV77"/>
<keyword evidence="3" id="KW-1185">Reference proteome</keyword>
<feature type="signal peptide" evidence="1">
    <location>
        <begin position="1"/>
        <end position="17"/>
    </location>
</feature>
<evidence type="ECO:0000256" key="1">
    <source>
        <dbReference type="SAM" id="SignalP"/>
    </source>
</evidence>
<reference evidence="2 3" key="1">
    <citation type="submission" date="2019-04" db="EMBL/GenBank/DDBJ databases">
        <title>Flavobacterium sp. GS03.</title>
        <authorList>
            <person name="Kim H."/>
        </authorList>
    </citation>
    <scope>NUCLEOTIDE SEQUENCE [LARGE SCALE GENOMIC DNA]</scope>
    <source>
        <strain evidence="2 3">GS03</strain>
    </source>
</reference>
<keyword evidence="1" id="KW-0732">Signal</keyword>
<sequence>MKKLIYLLFLLPLALQAQDGGENTVITNKKNEFRVDVLAALVYTKASFSYERFFGKDFSTGFNVNFSNSGKLNDDFDNGYRNNVPKFEFNPYLRYALSKSKSRYYFAEVFGSYNGGDYKEIVRIDGMAMPDYYTTKKSKYTDFGLGGSLGYKMYFKDSFALEFIVGFGSNLTNRDKSPDVISRVGLNLGYRF</sequence>
<dbReference type="InterPro" id="IPR021958">
    <property type="entry name" value="DUF3575"/>
</dbReference>
<protein>
    <recommendedName>
        <fullName evidence="4">Outer membrane protein beta-barrel domain-containing protein</fullName>
    </recommendedName>
</protein>
<feature type="chain" id="PRO_5020334296" description="Outer membrane protein beta-barrel domain-containing protein" evidence="1">
    <location>
        <begin position="18"/>
        <end position="192"/>
    </location>
</feature>
<proteinExistence type="predicted"/>
<dbReference type="EMBL" id="CP038810">
    <property type="protein sequence ID" value="QBZ98605.1"/>
    <property type="molecule type" value="Genomic_DNA"/>
</dbReference>
<name>A0A4P7PV77_9FLAO</name>
<dbReference type="OrthoDB" id="768080at2"/>
<dbReference type="RefSeq" id="WP_136152499.1">
    <property type="nucleotide sequence ID" value="NZ_CP038810.1"/>
</dbReference>
<evidence type="ECO:0008006" key="4">
    <source>
        <dbReference type="Google" id="ProtNLM"/>
    </source>
</evidence>
<gene>
    <name evidence="2" type="ORF">GS03_02114</name>
</gene>